<name>A0A371PFU5_9BACL</name>
<comment type="caution">
    <text evidence="2">The sequence shown here is derived from an EMBL/GenBank/DDBJ whole genome shotgun (WGS) entry which is preliminary data.</text>
</comment>
<keyword evidence="1" id="KW-0472">Membrane</keyword>
<proteinExistence type="predicted"/>
<dbReference type="EMBL" id="QUBQ01000002">
    <property type="protein sequence ID" value="REK74833.1"/>
    <property type="molecule type" value="Genomic_DNA"/>
</dbReference>
<reference evidence="2 3" key="1">
    <citation type="submission" date="2018-08" db="EMBL/GenBank/DDBJ databases">
        <title>Paenibacillus sp. M4BSY-1, whole genome shotgun sequence.</title>
        <authorList>
            <person name="Tuo L."/>
        </authorList>
    </citation>
    <scope>NUCLEOTIDE SEQUENCE [LARGE SCALE GENOMIC DNA]</scope>
    <source>
        <strain evidence="2 3">M4BSY-1</strain>
    </source>
</reference>
<gene>
    <name evidence="2" type="ORF">DX130_14345</name>
</gene>
<evidence type="ECO:0000313" key="3">
    <source>
        <dbReference type="Proteomes" id="UP000261905"/>
    </source>
</evidence>
<evidence type="ECO:0000313" key="2">
    <source>
        <dbReference type="EMBL" id="REK74833.1"/>
    </source>
</evidence>
<feature type="transmembrane region" description="Helical" evidence="1">
    <location>
        <begin position="43"/>
        <end position="71"/>
    </location>
</feature>
<sequence>MVYGADRGSRYSASHILDEAAKLVREFVMKRRPYYLTEHELTFIILALTVLPTIFYIVQLIHSVGILVMLFHQIREEL</sequence>
<organism evidence="2 3">
    <name type="scientific">Paenibacillus paeoniae</name>
    <dbReference type="NCBI Taxonomy" id="2292705"/>
    <lineage>
        <taxon>Bacteria</taxon>
        <taxon>Bacillati</taxon>
        <taxon>Bacillota</taxon>
        <taxon>Bacilli</taxon>
        <taxon>Bacillales</taxon>
        <taxon>Paenibacillaceae</taxon>
        <taxon>Paenibacillus</taxon>
    </lineage>
</organism>
<keyword evidence="3" id="KW-1185">Reference proteome</keyword>
<keyword evidence="1" id="KW-1133">Transmembrane helix</keyword>
<accession>A0A371PFU5</accession>
<dbReference type="Proteomes" id="UP000261905">
    <property type="component" value="Unassembled WGS sequence"/>
</dbReference>
<keyword evidence="1" id="KW-0812">Transmembrane</keyword>
<evidence type="ECO:0000256" key="1">
    <source>
        <dbReference type="SAM" id="Phobius"/>
    </source>
</evidence>
<protein>
    <submittedName>
        <fullName evidence="2">Uncharacterized protein</fullName>
    </submittedName>
</protein>
<dbReference type="AlphaFoldDB" id="A0A371PFU5"/>